<dbReference type="EMBL" id="CP013140">
    <property type="protein sequence ID" value="ALN56663.1"/>
    <property type="molecule type" value="Genomic_DNA"/>
</dbReference>
<reference evidence="2 3" key="1">
    <citation type="submission" date="2015-11" db="EMBL/GenBank/DDBJ databases">
        <title>Genome sequences of Lysobacter enzymogenes strain C3 and Lysobacter antibioticus ATCC 29479.</title>
        <authorList>
            <person name="Kobayashi D.Y."/>
        </authorList>
    </citation>
    <scope>NUCLEOTIDE SEQUENCE [LARGE SCALE GENOMIC DNA]</scope>
    <source>
        <strain evidence="2 3">C3</strain>
    </source>
</reference>
<accession>A0A0S2DDQ1</accession>
<evidence type="ECO:0000313" key="2">
    <source>
        <dbReference type="EMBL" id="ALN56663.1"/>
    </source>
</evidence>
<dbReference type="KEGG" id="lez:GLE_1306"/>
<name>A0A0S2DDQ1_LYSEN</name>
<evidence type="ECO:0000313" key="3">
    <source>
        <dbReference type="Proteomes" id="UP000061569"/>
    </source>
</evidence>
<sequence length="40" mass="4589">MPSVRRAVAVAGWAMRELRLRQDEHDATTPRHSGESRNPF</sequence>
<proteinExistence type="predicted"/>
<evidence type="ECO:0000256" key="1">
    <source>
        <dbReference type="SAM" id="MobiDB-lite"/>
    </source>
</evidence>
<dbReference type="STRING" id="69.GLE_1306"/>
<protein>
    <submittedName>
        <fullName evidence="2">Uncharacterized protein</fullName>
    </submittedName>
</protein>
<dbReference type="PATRIC" id="fig|69.6.peg.1290"/>
<gene>
    <name evidence="2" type="ORF">GLE_1306</name>
</gene>
<feature type="region of interest" description="Disordered" evidence="1">
    <location>
        <begin position="20"/>
        <end position="40"/>
    </location>
</feature>
<dbReference type="Proteomes" id="UP000061569">
    <property type="component" value="Chromosome"/>
</dbReference>
<organism evidence="2 3">
    <name type="scientific">Lysobacter enzymogenes</name>
    <dbReference type="NCBI Taxonomy" id="69"/>
    <lineage>
        <taxon>Bacteria</taxon>
        <taxon>Pseudomonadati</taxon>
        <taxon>Pseudomonadota</taxon>
        <taxon>Gammaproteobacteria</taxon>
        <taxon>Lysobacterales</taxon>
        <taxon>Lysobacteraceae</taxon>
        <taxon>Lysobacter</taxon>
    </lineage>
</organism>
<dbReference type="AlphaFoldDB" id="A0A0S2DDQ1"/>